<dbReference type="AlphaFoldDB" id="A0A7K0K0H7"/>
<feature type="transmembrane region" description="Helical" evidence="1">
    <location>
        <begin position="45"/>
        <end position="68"/>
    </location>
</feature>
<dbReference type="RefSeq" id="WP_154543216.1">
    <property type="nucleotide sequence ID" value="NZ_VUMY01000002.1"/>
</dbReference>
<evidence type="ECO:0000313" key="2">
    <source>
        <dbReference type="EMBL" id="MST48986.1"/>
    </source>
</evidence>
<feature type="transmembrane region" description="Helical" evidence="1">
    <location>
        <begin position="21"/>
        <end position="39"/>
    </location>
</feature>
<evidence type="ECO:0000313" key="3">
    <source>
        <dbReference type="Proteomes" id="UP000442535"/>
    </source>
</evidence>
<proteinExistence type="predicted"/>
<sequence>MSVVENRPDSETKYPTVKEGFLWWEFGVFIFNNLFYFVARDFETPAVPLSLILVDIPPMIVFVLFFISKYIFSKSDHGDRSLRIYRNRLGLLVGCLIALIIVMPIFILEGDLNVGDMFLYPFVLVGLVVPFQFYAVVG</sequence>
<name>A0A7K0K0H7_9ACTO</name>
<feature type="transmembrane region" description="Helical" evidence="1">
    <location>
        <begin position="89"/>
        <end position="107"/>
    </location>
</feature>
<dbReference type="EMBL" id="VUMY01000002">
    <property type="protein sequence ID" value="MST48986.1"/>
    <property type="molecule type" value="Genomic_DNA"/>
</dbReference>
<protein>
    <submittedName>
        <fullName evidence="2">Uncharacterized protein</fullName>
    </submittedName>
</protein>
<keyword evidence="1" id="KW-0472">Membrane</keyword>
<evidence type="ECO:0000256" key="1">
    <source>
        <dbReference type="SAM" id="Phobius"/>
    </source>
</evidence>
<organism evidence="2 3">
    <name type="scientific">Mobiluncus porci</name>
    <dbReference type="NCBI Taxonomy" id="2652278"/>
    <lineage>
        <taxon>Bacteria</taxon>
        <taxon>Bacillati</taxon>
        <taxon>Actinomycetota</taxon>
        <taxon>Actinomycetes</taxon>
        <taxon>Actinomycetales</taxon>
        <taxon>Actinomycetaceae</taxon>
        <taxon>Mobiluncus</taxon>
    </lineage>
</organism>
<keyword evidence="3" id="KW-1185">Reference proteome</keyword>
<gene>
    <name evidence="2" type="ORF">FYJ63_01740</name>
</gene>
<reference evidence="2 3" key="1">
    <citation type="submission" date="2019-08" db="EMBL/GenBank/DDBJ databases">
        <title>In-depth cultivation of the pig gut microbiome towards novel bacterial diversity and tailored functional studies.</title>
        <authorList>
            <person name="Wylensek D."/>
            <person name="Hitch T.C.A."/>
            <person name="Clavel T."/>
        </authorList>
    </citation>
    <scope>NUCLEOTIDE SEQUENCE [LARGE SCALE GENOMIC DNA]</scope>
    <source>
        <strain evidence="2 3">RF-GAM-744-WT-7</strain>
    </source>
</reference>
<feature type="transmembrane region" description="Helical" evidence="1">
    <location>
        <begin position="119"/>
        <end position="137"/>
    </location>
</feature>
<comment type="caution">
    <text evidence="2">The sequence shown here is derived from an EMBL/GenBank/DDBJ whole genome shotgun (WGS) entry which is preliminary data.</text>
</comment>
<keyword evidence="1" id="KW-1133">Transmembrane helix</keyword>
<accession>A0A7K0K0H7</accession>
<keyword evidence="1" id="KW-0812">Transmembrane</keyword>
<dbReference type="Proteomes" id="UP000442535">
    <property type="component" value="Unassembled WGS sequence"/>
</dbReference>